<reference evidence="2" key="1">
    <citation type="submission" date="2016-10" db="EMBL/GenBank/DDBJ databases">
        <authorList>
            <person name="Varghese N."/>
            <person name="Submissions S."/>
        </authorList>
    </citation>
    <scope>NUCLEOTIDE SEQUENCE [LARGE SCALE GENOMIC DNA]</scope>
    <source>
        <strain evidence="2">DSM 8415</strain>
    </source>
</reference>
<protein>
    <submittedName>
        <fullName evidence="1">Uncharacterized protein</fullName>
    </submittedName>
</protein>
<dbReference type="AlphaFoldDB" id="A0A1G6RUD0"/>
<organism evidence="1 2">
    <name type="scientific">Desulfurella multipotens</name>
    <dbReference type="NCBI Taxonomy" id="79269"/>
    <lineage>
        <taxon>Bacteria</taxon>
        <taxon>Pseudomonadati</taxon>
        <taxon>Campylobacterota</taxon>
        <taxon>Desulfurellia</taxon>
        <taxon>Desulfurellales</taxon>
        <taxon>Desulfurellaceae</taxon>
        <taxon>Desulfurella</taxon>
    </lineage>
</organism>
<dbReference type="Proteomes" id="UP000199411">
    <property type="component" value="Unassembled WGS sequence"/>
</dbReference>
<evidence type="ECO:0000313" key="2">
    <source>
        <dbReference type="Proteomes" id="UP000199411"/>
    </source>
</evidence>
<proteinExistence type="predicted"/>
<evidence type="ECO:0000313" key="1">
    <source>
        <dbReference type="EMBL" id="SDD08043.1"/>
    </source>
</evidence>
<dbReference type="EMBL" id="FMYU01000022">
    <property type="protein sequence ID" value="SDD08043.1"/>
    <property type="molecule type" value="Genomic_DNA"/>
</dbReference>
<gene>
    <name evidence="1" type="ORF">SAMN05660835_01854</name>
</gene>
<keyword evidence="2" id="KW-1185">Reference proteome</keyword>
<sequence>MNWILGGVYVSLKTKQQKTNNHNKDFCRLYLWFSVKDNEPLNDNDVFLILIEFEDGTKIPAKGKIINKIVYIKLFKYYN</sequence>
<dbReference type="RefSeq" id="WP_092129813.1">
    <property type="nucleotide sequence ID" value="NZ_FMYU01000022.1"/>
</dbReference>
<name>A0A1G6RUD0_9BACT</name>
<accession>A0A1G6RUD0</accession>